<dbReference type="RefSeq" id="WP_115641329.1">
    <property type="nucleotide sequence ID" value="NZ_UFWZ01000001.1"/>
</dbReference>
<keyword evidence="4" id="KW-1185">Reference proteome</keyword>
<dbReference type="AlphaFoldDB" id="A0A381J819"/>
<proteinExistence type="inferred from homology"/>
<dbReference type="EMBL" id="UFWZ01000001">
    <property type="protein sequence ID" value="SUY47361.1"/>
    <property type="molecule type" value="Genomic_DNA"/>
</dbReference>
<evidence type="ECO:0000256" key="1">
    <source>
        <dbReference type="ARBA" id="ARBA00008439"/>
    </source>
</evidence>
<accession>A0A381J819</accession>
<evidence type="ECO:0000313" key="3">
    <source>
        <dbReference type="EMBL" id="SUY47361.1"/>
    </source>
</evidence>
<comment type="similarity">
    <text evidence="1 2">Belongs to the UPF0473 family.</text>
</comment>
<protein>
    <recommendedName>
        <fullName evidence="2">UPF0473 protein NCTC9836_01691</fullName>
    </recommendedName>
</protein>
<dbReference type="PANTHER" id="PTHR40066">
    <property type="entry name" value="UPF0473 PROTEIN CBO2561/CLC_2432"/>
    <property type="match status" value="1"/>
</dbReference>
<reference evidence="3 4" key="1">
    <citation type="submission" date="2018-06" db="EMBL/GenBank/DDBJ databases">
        <authorList>
            <consortium name="Pathogen Informatics"/>
            <person name="Doyle S."/>
        </authorList>
    </citation>
    <scope>NUCLEOTIDE SEQUENCE [LARGE SCALE GENOMIC DNA]</scope>
    <source>
        <strain evidence="3 4">NCTC9836</strain>
    </source>
</reference>
<evidence type="ECO:0000256" key="2">
    <source>
        <dbReference type="HAMAP-Rule" id="MF_01448"/>
    </source>
</evidence>
<dbReference type="Pfam" id="PF06949">
    <property type="entry name" value="DUF1292"/>
    <property type="match status" value="1"/>
</dbReference>
<dbReference type="Proteomes" id="UP000254664">
    <property type="component" value="Unassembled WGS sequence"/>
</dbReference>
<organism evidence="3 4">
    <name type="scientific">Clostridium putrefaciens</name>
    <dbReference type="NCBI Taxonomy" id="99675"/>
    <lineage>
        <taxon>Bacteria</taxon>
        <taxon>Bacillati</taxon>
        <taxon>Bacillota</taxon>
        <taxon>Clostridia</taxon>
        <taxon>Eubacteriales</taxon>
        <taxon>Clostridiaceae</taxon>
        <taxon>Clostridium</taxon>
    </lineage>
</organism>
<name>A0A381J819_9CLOT</name>
<evidence type="ECO:0000313" key="4">
    <source>
        <dbReference type="Proteomes" id="UP000254664"/>
    </source>
</evidence>
<dbReference type="HAMAP" id="MF_01448">
    <property type="entry name" value="UPF0473"/>
    <property type="match status" value="1"/>
</dbReference>
<dbReference type="InterPro" id="IPR009711">
    <property type="entry name" value="UPF0473"/>
</dbReference>
<dbReference type="OrthoDB" id="9811971at2"/>
<gene>
    <name evidence="3" type="ORF">NCTC9836_01691</name>
</gene>
<sequence length="87" mass="9863">MEENVDTVVLEDEEGNEIEFEIITKFDIEGNEYLIVSSMQESETDAIALKILKDHEGNDVLVTVDNDEEFEMVAEAYGAIFSEDQLN</sequence>
<dbReference type="PANTHER" id="PTHR40066:SF1">
    <property type="entry name" value="UPF0473 PROTEIN CBO2561_CLC_2432"/>
    <property type="match status" value="1"/>
</dbReference>